<dbReference type="Gene3D" id="3.30.1520.10">
    <property type="entry name" value="Phox-like domain"/>
    <property type="match status" value="1"/>
</dbReference>
<sequence length="192" mass="22101">MQGLLESRVGSSRRPSFSYQSTGSLKGGKQLRVHVVGHANVEQGCRRHVEYDLFVTFGRESWSTRCRFSRFVRAHAQLKRKSVRLRRDNGLRLPPRPSRLDVGILGSIRGKVSERVVEDIERYIAEVLACSTLLGDAIEELYDLLDVSPEIRTQLQNSSHPREGDKVFQWSSHRTQHFRGKFREIVGKCRRV</sequence>
<accession>A0A7S1AY39</accession>
<dbReference type="Pfam" id="PF00787">
    <property type="entry name" value="PX"/>
    <property type="match status" value="1"/>
</dbReference>
<dbReference type="InterPro" id="IPR036871">
    <property type="entry name" value="PX_dom_sf"/>
</dbReference>
<dbReference type="EMBL" id="HBFQ01060926">
    <property type="protein sequence ID" value="CAD8868779.1"/>
    <property type="molecule type" value="Transcribed_RNA"/>
</dbReference>
<evidence type="ECO:0000256" key="1">
    <source>
        <dbReference type="SAM" id="MobiDB-lite"/>
    </source>
</evidence>
<evidence type="ECO:0000313" key="3">
    <source>
        <dbReference type="EMBL" id="CAD8868779.1"/>
    </source>
</evidence>
<dbReference type="InterPro" id="IPR001683">
    <property type="entry name" value="PX_dom"/>
</dbReference>
<dbReference type="SUPFAM" id="SSF64268">
    <property type="entry name" value="PX domain"/>
    <property type="match status" value="1"/>
</dbReference>
<proteinExistence type="predicted"/>
<dbReference type="GO" id="GO:0035091">
    <property type="term" value="F:phosphatidylinositol binding"/>
    <property type="evidence" value="ECO:0007669"/>
    <property type="project" value="InterPro"/>
</dbReference>
<organism evidence="3">
    <name type="scientific">Noctiluca scintillans</name>
    <name type="common">Sea sparkle</name>
    <name type="synonym">Red tide dinoflagellate</name>
    <dbReference type="NCBI Taxonomy" id="2966"/>
    <lineage>
        <taxon>Eukaryota</taxon>
        <taxon>Sar</taxon>
        <taxon>Alveolata</taxon>
        <taxon>Dinophyceae</taxon>
        <taxon>Noctilucales</taxon>
        <taxon>Noctilucaceae</taxon>
        <taxon>Noctiluca</taxon>
    </lineage>
</organism>
<evidence type="ECO:0000259" key="2">
    <source>
        <dbReference type="Pfam" id="PF00787"/>
    </source>
</evidence>
<dbReference type="AlphaFoldDB" id="A0A7S1AY39"/>
<reference evidence="3" key="1">
    <citation type="submission" date="2021-01" db="EMBL/GenBank/DDBJ databases">
        <authorList>
            <person name="Corre E."/>
            <person name="Pelletier E."/>
            <person name="Niang G."/>
            <person name="Scheremetjew M."/>
            <person name="Finn R."/>
            <person name="Kale V."/>
            <person name="Holt S."/>
            <person name="Cochrane G."/>
            <person name="Meng A."/>
            <person name="Brown T."/>
            <person name="Cohen L."/>
        </authorList>
    </citation>
    <scope>NUCLEOTIDE SEQUENCE</scope>
</reference>
<name>A0A7S1AY39_NOCSC</name>
<feature type="region of interest" description="Disordered" evidence="1">
    <location>
        <begin position="1"/>
        <end position="24"/>
    </location>
</feature>
<feature type="compositionally biased region" description="Polar residues" evidence="1">
    <location>
        <begin position="9"/>
        <end position="24"/>
    </location>
</feature>
<feature type="domain" description="PX" evidence="2">
    <location>
        <begin position="55"/>
        <end position="136"/>
    </location>
</feature>
<protein>
    <recommendedName>
        <fullName evidence="2">PX domain-containing protein</fullName>
    </recommendedName>
</protein>
<gene>
    <name evidence="3" type="ORF">NSCI0253_LOCUS43135</name>
</gene>